<reference evidence="1" key="1">
    <citation type="journal article" date="2020" name="Stud. Mycol.">
        <title>101 Dothideomycetes genomes: a test case for predicting lifestyles and emergence of pathogens.</title>
        <authorList>
            <person name="Haridas S."/>
            <person name="Albert R."/>
            <person name="Binder M."/>
            <person name="Bloem J."/>
            <person name="Labutti K."/>
            <person name="Salamov A."/>
            <person name="Andreopoulos B."/>
            <person name="Baker S."/>
            <person name="Barry K."/>
            <person name="Bills G."/>
            <person name="Bluhm B."/>
            <person name="Cannon C."/>
            <person name="Castanera R."/>
            <person name="Culley D."/>
            <person name="Daum C."/>
            <person name="Ezra D."/>
            <person name="Gonzalez J."/>
            <person name="Henrissat B."/>
            <person name="Kuo A."/>
            <person name="Liang C."/>
            <person name="Lipzen A."/>
            <person name="Lutzoni F."/>
            <person name="Magnuson J."/>
            <person name="Mondo S."/>
            <person name="Nolan M."/>
            <person name="Ohm R."/>
            <person name="Pangilinan J."/>
            <person name="Park H.-J."/>
            <person name="Ramirez L."/>
            <person name="Alfaro M."/>
            <person name="Sun H."/>
            <person name="Tritt A."/>
            <person name="Yoshinaga Y."/>
            <person name="Zwiers L.-H."/>
            <person name="Turgeon B."/>
            <person name="Goodwin S."/>
            <person name="Spatafora J."/>
            <person name="Crous P."/>
            <person name="Grigoriev I."/>
        </authorList>
    </citation>
    <scope>NUCLEOTIDE SEQUENCE</scope>
    <source>
        <strain evidence="1">HMLAC05119</strain>
    </source>
</reference>
<dbReference type="Gene3D" id="3.30.559.10">
    <property type="entry name" value="Chloramphenicol acetyltransferase-like domain"/>
    <property type="match status" value="1"/>
</dbReference>
<keyword evidence="2" id="KW-1185">Reference proteome</keyword>
<name>A0A6A5QMA2_AMPQU</name>
<dbReference type="EMBL" id="ML979135">
    <property type="protein sequence ID" value="KAF1916911.1"/>
    <property type="molecule type" value="Genomic_DNA"/>
</dbReference>
<dbReference type="PANTHER" id="PTHR42034">
    <property type="entry name" value="CHROMOSOME 7, WHOLE GENOME SHOTGUN SEQUENCE-RELATED"/>
    <property type="match status" value="1"/>
</dbReference>
<accession>A0A6A5QMA2</accession>
<sequence>MATSRYPHLDWRESTKGHWERELDEVEGFYTQIAKTYEGTGRMAFAITGFLSFSVAASDSSSLSETHQLVQLALRSAWIRLRYSHPTIASHVEYDSVNQKWIKSYTACRPESPSDQLEEWLQATFIPITSSVSGLEWCNSDPIAPKCPSLFVITPPREDEDEVRTLRHNLVIRSPHDIIDGIGTLQLLNSLLFYAAEAFNQPETWVPPPPRSECQDLSPPLRVAAAIPPMLTLAQQVRLQSIITRNFSLREGVQVLTLPLKRGSLLPGKHQRIAHEATAVDTARILEACKFLNATVTHVYHAAVAISLRDMQESGQDSRQVRYISYALLNKRSKCAGEYRTSKHAATVYHSVSGDNLSLDLVIPSAAEKITNDQEQPCVKEVGDFYRAQGSPDDLVLAPLFMSMATPHIENPTLAPHEVPIPDPNMSPSVSLSSIGVIDKIIKPQHGPFRVDKPWVTGEELGTGLGVFLGTWNGKLQLSAAYNDAWHIKEEVDAYLNLCQKVVRKGLGLDD</sequence>
<dbReference type="InterPro" id="IPR023213">
    <property type="entry name" value="CAT-like_dom_sf"/>
</dbReference>
<dbReference type="Gene3D" id="3.30.559.30">
    <property type="entry name" value="Nonribosomal peptide synthetase, condensation domain"/>
    <property type="match status" value="1"/>
</dbReference>
<evidence type="ECO:0000313" key="2">
    <source>
        <dbReference type="Proteomes" id="UP000800096"/>
    </source>
</evidence>
<evidence type="ECO:0000313" key="1">
    <source>
        <dbReference type="EMBL" id="KAF1916911.1"/>
    </source>
</evidence>
<protein>
    <recommendedName>
        <fullName evidence="3">Alcohol acetyltransferase</fullName>
    </recommendedName>
</protein>
<gene>
    <name evidence="1" type="ORF">BDU57DRAFT_498028</name>
</gene>
<dbReference type="PANTHER" id="PTHR42034:SF1">
    <property type="entry name" value="CONDENSATION DOMAIN-CONTAINING PROTEIN"/>
    <property type="match status" value="1"/>
</dbReference>
<organism evidence="1 2">
    <name type="scientific">Ampelomyces quisqualis</name>
    <name type="common">Powdery mildew agent</name>
    <dbReference type="NCBI Taxonomy" id="50730"/>
    <lineage>
        <taxon>Eukaryota</taxon>
        <taxon>Fungi</taxon>
        <taxon>Dikarya</taxon>
        <taxon>Ascomycota</taxon>
        <taxon>Pezizomycotina</taxon>
        <taxon>Dothideomycetes</taxon>
        <taxon>Pleosporomycetidae</taxon>
        <taxon>Pleosporales</taxon>
        <taxon>Pleosporineae</taxon>
        <taxon>Phaeosphaeriaceae</taxon>
        <taxon>Ampelomyces</taxon>
    </lineage>
</organism>
<dbReference type="OrthoDB" id="2548233at2759"/>
<proteinExistence type="predicted"/>
<dbReference type="Proteomes" id="UP000800096">
    <property type="component" value="Unassembled WGS sequence"/>
</dbReference>
<evidence type="ECO:0008006" key="3">
    <source>
        <dbReference type="Google" id="ProtNLM"/>
    </source>
</evidence>
<dbReference type="AlphaFoldDB" id="A0A6A5QMA2"/>